<dbReference type="EMBL" id="JAQIBD010000002">
    <property type="protein sequence ID" value="MDM5271738.1"/>
    <property type="molecule type" value="Genomic_DNA"/>
</dbReference>
<protein>
    <submittedName>
        <fullName evidence="2">Mut7-C RNAse domain-containing protein</fullName>
    </submittedName>
</protein>
<name>A0ABT7QY82_9BACT</name>
<dbReference type="PANTHER" id="PTHR39081">
    <property type="entry name" value="MUT7-C DOMAIN-CONTAINING PROTEIN"/>
    <property type="match status" value="1"/>
</dbReference>
<evidence type="ECO:0000259" key="1">
    <source>
        <dbReference type="Pfam" id="PF01927"/>
    </source>
</evidence>
<dbReference type="Proteomes" id="UP001169069">
    <property type="component" value="Unassembled WGS sequence"/>
</dbReference>
<proteinExistence type="predicted"/>
<evidence type="ECO:0000313" key="2">
    <source>
        <dbReference type="EMBL" id="MDM5271738.1"/>
    </source>
</evidence>
<dbReference type="Pfam" id="PF01927">
    <property type="entry name" value="Mut7-C"/>
    <property type="match status" value="1"/>
</dbReference>
<organism evidence="2 3">
    <name type="scientific">Sulfurovum zhangzhouensis</name>
    <dbReference type="NCBI Taxonomy" id="3019067"/>
    <lineage>
        <taxon>Bacteria</taxon>
        <taxon>Pseudomonadati</taxon>
        <taxon>Campylobacterota</taxon>
        <taxon>Epsilonproteobacteria</taxon>
        <taxon>Campylobacterales</taxon>
        <taxon>Sulfurovaceae</taxon>
        <taxon>Sulfurovum</taxon>
    </lineage>
</organism>
<reference evidence="2" key="1">
    <citation type="submission" date="2023-01" db="EMBL/GenBank/DDBJ databases">
        <title>Sulfurovum sp. zt1-1 genome assembly.</title>
        <authorList>
            <person name="Wang J."/>
        </authorList>
    </citation>
    <scope>NUCLEOTIDE SEQUENCE</scope>
    <source>
        <strain evidence="2">Zt1-1</strain>
    </source>
</reference>
<dbReference type="RefSeq" id="WP_289413466.1">
    <property type="nucleotide sequence ID" value="NZ_JAQIBD010000002.1"/>
</dbReference>
<comment type="caution">
    <text evidence="2">The sequence shown here is derived from an EMBL/GenBank/DDBJ whole genome shotgun (WGS) entry which is preliminary data.</text>
</comment>
<dbReference type="InterPro" id="IPR002782">
    <property type="entry name" value="Mut7-C_RNAse_dom"/>
</dbReference>
<dbReference type="PANTHER" id="PTHR39081:SF1">
    <property type="entry name" value="MUT7-C RNASE DOMAIN-CONTAINING PROTEIN"/>
    <property type="match status" value="1"/>
</dbReference>
<sequence>MSEHHTPPKFIADCHLGRVAKYLRILGYDTLYFTHIEDNDLIEMANDEGRIILTRDRELSGRKHANAFLLRATDTQIQLKTILEHFGLSKEIKGISRCLVCNTPLETVDKEEVIDQLPEGVKKHFEFFERCPGCGRIYWHGDHYYNMLSFLKEIE</sequence>
<keyword evidence="3" id="KW-1185">Reference proteome</keyword>
<feature type="domain" description="Mut7-C RNAse" evidence="1">
    <location>
        <begin position="8"/>
        <end position="149"/>
    </location>
</feature>
<gene>
    <name evidence="2" type="ORF">PGH07_06085</name>
</gene>
<evidence type="ECO:0000313" key="3">
    <source>
        <dbReference type="Proteomes" id="UP001169069"/>
    </source>
</evidence>
<accession>A0ABT7QY82</accession>